<dbReference type="EnsemblPlants" id="OBART09G09090.1">
    <property type="protein sequence ID" value="OBART09G09090.1"/>
    <property type="gene ID" value="OBART09G09090"/>
</dbReference>
<organism evidence="2">
    <name type="scientific">Oryza barthii</name>
    <dbReference type="NCBI Taxonomy" id="65489"/>
    <lineage>
        <taxon>Eukaryota</taxon>
        <taxon>Viridiplantae</taxon>
        <taxon>Streptophyta</taxon>
        <taxon>Embryophyta</taxon>
        <taxon>Tracheophyta</taxon>
        <taxon>Spermatophyta</taxon>
        <taxon>Magnoliopsida</taxon>
        <taxon>Liliopsida</taxon>
        <taxon>Poales</taxon>
        <taxon>Poaceae</taxon>
        <taxon>BOP clade</taxon>
        <taxon>Oryzoideae</taxon>
        <taxon>Oryzeae</taxon>
        <taxon>Oryzinae</taxon>
        <taxon>Oryza</taxon>
    </lineage>
</organism>
<proteinExistence type="predicted"/>
<dbReference type="Gramene" id="OBART09G09090.1">
    <property type="protein sequence ID" value="OBART09G09090.1"/>
    <property type="gene ID" value="OBART09G09090"/>
</dbReference>
<keyword evidence="3" id="KW-1185">Reference proteome</keyword>
<reference evidence="2" key="1">
    <citation type="journal article" date="2009" name="Rice">
        <title>De Novo Next Generation Sequencing of Plant Genomes.</title>
        <authorList>
            <person name="Rounsley S."/>
            <person name="Marri P.R."/>
            <person name="Yu Y."/>
            <person name="He R."/>
            <person name="Sisneros N."/>
            <person name="Goicoechea J.L."/>
            <person name="Lee S.J."/>
            <person name="Angelova A."/>
            <person name="Kudrna D."/>
            <person name="Luo M."/>
            <person name="Affourtit J."/>
            <person name="Desany B."/>
            <person name="Knight J."/>
            <person name="Niazi F."/>
            <person name="Egholm M."/>
            <person name="Wing R.A."/>
        </authorList>
    </citation>
    <scope>NUCLEOTIDE SEQUENCE [LARGE SCALE GENOMIC DNA]</scope>
    <source>
        <strain evidence="2">cv. IRGC 105608</strain>
    </source>
</reference>
<dbReference type="HOGENOM" id="CLU_2363056_0_0_1"/>
<reference evidence="2" key="2">
    <citation type="submission" date="2015-03" db="UniProtKB">
        <authorList>
            <consortium name="EnsemblPlants"/>
        </authorList>
    </citation>
    <scope>IDENTIFICATION</scope>
</reference>
<protein>
    <submittedName>
        <fullName evidence="2">Uncharacterized protein</fullName>
    </submittedName>
</protein>
<dbReference type="AlphaFoldDB" id="A0A0D3H6H0"/>
<accession>A0A0D3H6H0</accession>
<dbReference type="PaxDb" id="65489-OBART09G09090.1"/>
<evidence type="ECO:0000313" key="3">
    <source>
        <dbReference type="Proteomes" id="UP000026960"/>
    </source>
</evidence>
<feature type="compositionally biased region" description="Low complexity" evidence="1">
    <location>
        <begin position="17"/>
        <end position="37"/>
    </location>
</feature>
<feature type="region of interest" description="Disordered" evidence="1">
    <location>
        <begin position="1"/>
        <end position="96"/>
    </location>
</feature>
<dbReference type="Proteomes" id="UP000026960">
    <property type="component" value="Chromosome 9"/>
</dbReference>
<name>A0A0D3H6H0_9ORYZ</name>
<evidence type="ECO:0000313" key="2">
    <source>
        <dbReference type="EnsemblPlants" id="OBART09G09090.1"/>
    </source>
</evidence>
<sequence>MARVATLTPGGPSGVNGRSRAASARGRGSRRPGSASAGRRHRQIEGGTRHERRRMARVATLTPGGPSGVNGRSRAASAPRGEGADGRARLALGDGM</sequence>
<evidence type="ECO:0000256" key="1">
    <source>
        <dbReference type="SAM" id="MobiDB-lite"/>
    </source>
</evidence>